<protein>
    <submittedName>
        <fullName evidence="2">Uncharacterized protein</fullName>
    </submittedName>
</protein>
<feature type="transmembrane region" description="Helical" evidence="1">
    <location>
        <begin position="6"/>
        <end position="24"/>
    </location>
</feature>
<reference evidence="2 3" key="1">
    <citation type="submission" date="2018-09" db="EMBL/GenBank/DDBJ databases">
        <title>Bacillus saliacetes sp. nov., isolated from Thai shrimp paste (Ka-pi).</title>
        <authorList>
            <person name="Daroonpunt R."/>
            <person name="Tanasupawat S."/>
            <person name="Yiamsombut S."/>
        </authorList>
    </citation>
    <scope>NUCLEOTIDE SEQUENCE [LARGE SCALE GENOMIC DNA]</scope>
    <source>
        <strain evidence="2 3">SKP7-4</strain>
    </source>
</reference>
<keyword evidence="1" id="KW-1133">Transmembrane helix</keyword>
<dbReference type="AlphaFoldDB" id="A0A3A1R3X0"/>
<proteinExistence type="predicted"/>
<evidence type="ECO:0000256" key="1">
    <source>
        <dbReference type="SAM" id="Phobius"/>
    </source>
</evidence>
<keyword evidence="3" id="KW-1185">Reference proteome</keyword>
<organism evidence="2 3">
    <name type="scientific">Bacillus salacetis</name>
    <dbReference type="NCBI Taxonomy" id="2315464"/>
    <lineage>
        <taxon>Bacteria</taxon>
        <taxon>Bacillati</taxon>
        <taxon>Bacillota</taxon>
        <taxon>Bacilli</taxon>
        <taxon>Bacillales</taxon>
        <taxon>Bacillaceae</taxon>
        <taxon>Bacillus</taxon>
    </lineage>
</organism>
<keyword evidence="1" id="KW-0812">Transmembrane</keyword>
<keyword evidence="1" id="KW-0472">Membrane</keyword>
<dbReference type="EMBL" id="QXIR01000004">
    <property type="protein sequence ID" value="RIW37259.1"/>
    <property type="molecule type" value="Genomic_DNA"/>
</dbReference>
<dbReference type="OrthoDB" id="2439508at2"/>
<name>A0A3A1R3X0_9BACI</name>
<comment type="caution">
    <text evidence="2">The sequence shown here is derived from an EMBL/GenBank/DDBJ whole genome shotgun (WGS) entry which is preliminary data.</text>
</comment>
<accession>A0A3A1R3X0</accession>
<gene>
    <name evidence="2" type="ORF">D3H55_04240</name>
</gene>
<evidence type="ECO:0000313" key="3">
    <source>
        <dbReference type="Proteomes" id="UP000265801"/>
    </source>
</evidence>
<sequence>MEILFIMMGIALFILMLYILYLVIEPGVRKGIDNSKTGKVIQEYFGVPGKVLPPVISNEEIEEELERLEEEGETN</sequence>
<dbReference type="RefSeq" id="WP_119545677.1">
    <property type="nucleotide sequence ID" value="NZ_QXIR01000004.1"/>
</dbReference>
<evidence type="ECO:0000313" key="2">
    <source>
        <dbReference type="EMBL" id="RIW37259.1"/>
    </source>
</evidence>
<dbReference type="Proteomes" id="UP000265801">
    <property type="component" value="Unassembled WGS sequence"/>
</dbReference>